<dbReference type="Pfam" id="PF19029">
    <property type="entry name" value="DUF883_C"/>
    <property type="match status" value="1"/>
</dbReference>
<dbReference type="EMBL" id="JBHUEJ010000036">
    <property type="protein sequence ID" value="MFD1711973.1"/>
    <property type="molecule type" value="Genomic_DNA"/>
</dbReference>
<dbReference type="Proteomes" id="UP001597304">
    <property type="component" value="Unassembled WGS sequence"/>
</dbReference>
<dbReference type="RefSeq" id="WP_187265635.1">
    <property type="nucleotide sequence ID" value="NZ_JBHUEJ010000036.1"/>
</dbReference>
<accession>A0ABW4L090</accession>
<protein>
    <submittedName>
        <fullName evidence="2">DUF883 family protein</fullName>
    </submittedName>
</protein>
<evidence type="ECO:0000313" key="2">
    <source>
        <dbReference type="EMBL" id="MFD1711973.1"/>
    </source>
</evidence>
<name>A0ABW4L090_9BURK</name>
<organism evidence="2 3">
    <name type="scientific">Ottowia flava</name>
    <dbReference type="NCBI Taxonomy" id="2675430"/>
    <lineage>
        <taxon>Bacteria</taxon>
        <taxon>Pseudomonadati</taxon>
        <taxon>Pseudomonadota</taxon>
        <taxon>Betaproteobacteria</taxon>
        <taxon>Burkholderiales</taxon>
        <taxon>Comamonadaceae</taxon>
        <taxon>Ottowia</taxon>
    </lineage>
</organism>
<proteinExistence type="predicted"/>
<comment type="caution">
    <text evidence="2">The sequence shown here is derived from an EMBL/GenBank/DDBJ whole genome shotgun (WGS) entry which is preliminary data.</text>
</comment>
<dbReference type="InterPro" id="IPR043605">
    <property type="entry name" value="DUF883_C"/>
</dbReference>
<gene>
    <name evidence="2" type="ORF">ACFSF0_15285</name>
</gene>
<evidence type="ECO:0000313" key="3">
    <source>
        <dbReference type="Proteomes" id="UP001597304"/>
    </source>
</evidence>
<evidence type="ECO:0000259" key="1">
    <source>
        <dbReference type="Pfam" id="PF19029"/>
    </source>
</evidence>
<sequence length="129" mass="13851">MNTTSSKAEHTIHKLADDAVDATERMADKAERGVESARSFANDALDKADAKVRTLREDIKPAIDAVSSRVQDMAARGKAACAQTADQTRDKVNEYADRTSAYVSEQPLKSMAIAAAAGALVAMLLGRRR</sequence>
<reference evidence="3" key="1">
    <citation type="journal article" date="2019" name="Int. J. Syst. Evol. Microbiol.">
        <title>The Global Catalogue of Microorganisms (GCM) 10K type strain sequencing project: providing services to taxonomists for standard genome sequencing and annotation.</title>
        <authorList>
            <consortium name="The Broad Institute Genomics Platform"/>
            <consortium name="The Broad Institute Genome Sequencing Center for Infectious Disease"/>
            <person name="Wu L."/>
            <person name="Ma J."/>
        </authorList>
    </citation>
    <scope>NUCLEOTIDE SEQUENCE [LARGE SCALE GENOMIC DNA]</scope>
    <source>
        <strain evidence="3">LMG 29247</strain>
    </source>
</reference>
<keyword evidence="3" id="KW-1185">Reference proteome</keyword>
<feature type="domain" description="DUF883" evidence="1">
    <location>
        <begin position="100"/>
        <end position="128"/>
    </location>
</feature>
<dbReference type="Gene3D" id="1.20.120.20">
    <property type="entry name" value="Apolipoprotein"/>
    <property type="match status" value="1"/>
</dbReference>